<gene>
    <name evidence="2" type="ORF">QX249_09120</name>
</gene>
<evidence type="ECO:0000313" key="2">
    <source>
        <dbReference type="EMBL" id="MDS1820814.1"/>
    </source>
</evidence>
<sequence>MTGAGHTLTGILSGIPLAYLTVNYGGGVTAAVATVACCTLGSTAPDWLEIPYSAEGKDKKGNPIKVTKRVLKHRGITHILSVWVALFLWSFVYLKSGVSPFIDTGMPIEVIAALFGFFGGCIVHWIGDFPNKQKLPVFTTLDGVSLNVWQSGNFERTTGAIILFAVCSFVFFEEPIYHFLKEYI</sequence>
<comment type="caution">
    <text evidence="2">The sequence shown here is derived from an EMBL/GenBank/DDBJ whole genome shotgun (WGS) entry which is preliminary data.</text>
</comment>
<dbReference type="GO" id="GO:0016787">
    <property type="term" value="F:hydrolase activity"/>
    <property type="evidence" value="ECO:0007669"/>
    <property type="project" value="UniProtKB-KW"/>
</dbReference>
<organism evidence="2 3">
    <name type="scientific">Vibrio parahaemolyticus</name>
    <dbReference type="NCBI Taxonomy" id="670"/>
    <lineage>
        <taxon>Bacteria</taxon>
        <taxon>Pseudomonadati</taxon>
        <taxon>Pseudomonadota</taxon>
        <taxon>Gammaproteobacteria</taxon>
        <taxon>Vibrionales</taxon>
        <taxon>Vibrionaceae</taxon>
        <taxon>Vibrio</taxon>
    </lineage>
</organism>
<dbReference type="AlphaFoldDB" id="A0AAW8PZQ1"/>
<dbReference type="InterPro" id="IPR007404">
    <property type="entry name" value="YdjM-like"/>
</dbReference>
<keyword evidence="1" id="KW-0472">Membrane</keyword>
<proteinExistence type="predicted"/>
<feature type="transmembrane region" description="Helical" evidence="1">
    <location>
        <begin position="75"/>
        <end position="94"/>
    </location>
</feature>
<keyword evidence="1" id="KW-1133">Transmembrane helix</keyword>
<dbReference type="EMBL" id="JAUHGG010000003">
    <property type="protein sequence ID" value="MDS1820814.1"/>
    <property type="molecule type" value="Genomic_DNA"/>
</dbReference>
<evidence type="ECO:0000256" key="1">
    <source>
        <dbReference type="SAM" id="Phobius"/>
    </source>
</evidence>
<accession>A0AAW8PZQ1</accession>
<protein>
    <submittedName>
        <fullName evidence="2">Metal-dependent hydrolase</fullName>
    </submittedName>
</protein>
<dbReference type="Pfam" id="PF04307">
    <property type="entry name" value="YdjM"/>
    <property type="match status" value="1"/>
</dbReference>
<name>A0AAW8PZQ1_VIBPH</name>
<evidence type="ECO:0000313" key="3">
    <source>
        <dbReference type="Proteomes" id="UP001253193"/>
    </source>
</evidence>
<reference evidence="2" key="1">
    <citation type="submission" date="2023-06" db="EMBL/GenBank/DDBJ databases">
        <title>Genomic Diversity of Vibrio spp. and Metagenomic Analysis of Pathogens in Florida Gulf Coastal Waters Following Hurricane Ian.</title>
        <authorList>
            <person name="Brumfield K.D."/>
        </authorList>
    </citation>
    <scope>NUCLEOTIDE SEQUENCE</scope>
    <source>
        <strain evidence="2">WBS2B-138</strain>
    </source>
</reference>
<dbReference type="Proteomes" id="UP001253193">
    <property type="component" value="Unassembled WGS sequence"/>
</dbReference>
<dbReference type="RefSeq" id="WP_311019594.1">
    <property type="nucleotide sequence ID" value="NZ_JAUHGG010000003.1"/>
</dbReference>
<keyword evidence="1" id="KW-0812">Transmembrane</keyword>
<keyword evidence="2" id="KW-0378">Hydrolase</keyword>
<feature type="transmembrane region" description="Helical" evidence="1">
    <location>
        <begin position="106"/>
        <end position="126"/>
    </location>
</feature>